<evidence type="ECO:0000313" key="2">
    <source>
        <dbReference type="RefSeq" id="XP_073913496.1"/>
    </source>
</evidence>
<evidence type="ECO:0000313" key="1">
    <source>
        <dbReference type="Proteomes" id="UP001732720"/>
    </source>
</evidence>
<dbReference type="RefSeq" id="XP_073913496.1">
    <property type="nucleotide sequence ID" value="XM_074057395.1"/>
</dbReference>
<keyword evidence="1" id="KW-1185">Reference proteome</keyword>
<reference evidence="2" key="1">
    <citation type="submission" date="2025-08" db="UniProtKB">
        <authorList>
            <consortium name="RefSeq"/>
        </authorList>
    </citation>
    <scope>IDENTIFICATION</scope>
</reference>
<dbReference type="Proteomes" id="UP001732720">
    <property type="component" value="Chromosome 16"/>
</dbReference>
<accession>A0AC58L8K7</accession>
<proteinExistence type="predicted"/>
<organism evidence="1 2">
    <name type="scientific">Castor canadensis</name>
    <name type="common">American beaver</name>
    <dbReference type="NCBI Taxonomy" id="51338"/>
    <lineage>
        <taxon>Eukaryota</taxon>
        <taxon>Metazoa</taxon>
        <taxon>Chordata</taxon>
        <taxon>Craniata</taxon>
        <taxon>Vertebrata</taxon>
        <taxon>Euteleostomi</taxon>
        <taxon>Mammalia</taxon>
        <taxon>Eutheria</taxon>
        <taxon>Euarchontoglires</taxon>
        <taxon>Glires</taxon>
        <taxon>Rodentia</taxon>
        <taxon>Castorimorpha</taxon>
        <taxon>Castoridae</taxon>
        <taxon>Castor</taxon>
    </lineage>
</organism>
<protein>
    <submittedName>
        <fullName evidence="2">Sperm motility kinase Z-like</fullName>
    </submittedName>
</protein>
<gene>
    <name evidence="2" type="primary">LOC109689393</name>
</gene>
<sequence length="280" mass="31039">MVRSARPGAGRGAPGVRGTEPAREAASPESGPPSPERANIIKLFQVIETVDNVYIIMEHASRRQLLQHIRQAGRLPEDEAHGLFKQIVCAVKYCHDNGIIHRDLKANNILLDAQRDIRVSDFGLGTRFLTGQELTERCGASGYQAPEFLGQKYDGPKKDVWSLGVLLYCMVTGTLPFKGGILVQLRQQVLNKRYDLPPYLSTEGRNIITQLHIMGHPWLQGDEGSPSPAAAETLPKHPDPAILAAMSNLGYRPHEIRESLLNSTFNEVIATYLTMLRQQT</sequence>
<name>A0AC58L8K7_CASCN</name>